<dbReference type="OrthoDB" id="7351979at2"/>
<dbReference type="Pfam" id="PF19834">
    <property type="entry name" value="DUF6314"/>
    <property type="match status" value="1"/>
</dbReference>
<dbReference type="RefSeq" id="WP_106159779.1">
    <property type="nucleotide sequence ID" value="NZ_PVTT01000001.1"/>
</dbReference>
<organism evidence="2 3">
    <name type="scientific">Hasllibacter halocynthiae</name>
    <dbReference type="NCBI Taxonomy" id="595589"/>
    <lineage>
        <taxon>Bacteria</taxon>
        <taxon>Pseudomonadati</taxon>
        <taxon>Pseudomonadota</taxon>
        <taxon>Alphaproteobacteria</taxon>
        <taxon>Rhodobacterales</taxon>
        <taxon>Roseobacteraceae</taxon>
        <taxon>Hasllibacter</taxon>
    </lineage>
</organism>
<reference evidence="2 3" key="1">
    <citation type="submission" date="2018-03" db="EMBL/GenBank/DDBJ databases">
        <title>Genomic Encyclopedia of Archaeal and Bacterial Type Strains, Phase II (KMG-II): from individual species to whole genera.</title>
        <authorList>
            <person name="Goeker M."/>
        </authorList>
    </citation>
    <scope>NUCLEOTIDE SEQUENCE [LARGE SCALE GENOMIC DNA]</scope>
    <source>
        <strain evidence="2 3">DSM 29318</strain>
    </source>
</reference>
<keyword evidence="3" id="KW-1185">Reference proteome</keyword>
<protein>
    <recommendedName>
        <fullName evidence="1">DUF6314 domain-containing protein</fullName>
    </recommendedName>
</protein>
<dbReference type="AlphaFoldDB" id="A0A2T0X901"/>
<evidence type="ECO:0000259" key="1">
    <source>
        <dbReference type="Pfam" id="PF19834"/>
    </source>
</evidence>
<gene>
    <name evidence="2" type="ORF">BCF33_1016</name>
</gene>
<feature type="domain" description="DUF6314" evidence="1">
    <location>
        <begin position="11"/>
        <end position="136"/>
    </location>
</feature>
<dbReference type="InterPro" id="IPR045632">
    <property type="entry name" value="DUF6314"/>
</dbReference>
<sequence length="150" mass="16519">MERQPDLWRGLDGAWRLAREVRHAAGGTVRAEGTARFAPEGDGLAEREEGRAVLPGGSGMAFEQRRLWRAEGGRLTLWKGDGTLLCVLDGGEGVHGCPPDLYRVRLDLSGLPSDWSAEWRVTGPRKDYVMATRYVRPGGQDRPTLPLPGR</sequence>
<proteinExistence type="predicted"/>
<accession>A0A2T0X901</accession>
<comment type="caution">
    <text evidence="2">The sequence shown here is derived from an EMBL/GenBank/DDBJ whole genome shotgun (WGS) entry which is preliminary data.</text>
</comment>
<evidence type="ECO:0000313" key="3">
    <source>
        <dbReference type="Proteomes" id="UP000238801"/>
    </source>
</evidence>
<evidence type="ECO:0000313" key="2">
    <source>
        <dbReference type="EMBL" id="PRY95397.1"/>
    </source>
</evidence>
<dbReference type="EMBL" id="PVTT01000001">
    <property type="protein sequence ID" value="PRY95397.1"/>
    <property type="molecule type" value="Genomic_DNA"/>
</dbReference>
<name>A0A2T0X901_9RHOB</name>
<dbReference type="Proteomes" id="UP000238801">
    <property type="component" value="Unassembled WGS sequence"/>
</dbReference>